<dbReference type="KEGG" id="hro:HELRODRAFT_108226"/>
<dbReference type="Pfam" id="PF08142">
    <property type="entry name" value="AARP2CN"/>
    <property type="match status" value="1"/>
</dbReference>
<dbReference type="Pfam" id="PF04950">
    <property type="entry name" value="RIBIOP_C"/>
    <property type="match status" value="1"/>
</dbReference>
<dbReference type="InterPro" id="IPR007034">
    <property type="entry name" value="BMS1_TSR1_C"/>
</dbReference>
<dbReference type="Proteomes" id="UP000015101">
    <property type="component" value="Unassembled WGS sequence"/>
</dbReference>
<keyword evidence="11" id="KW-1185">Reference proteome</keyword>
<evidence type="ECO:0000256" key="2">
    <source>
        <dbReference type="ARBA" id="ARBA00022517"/>
    </source>
</evidence>
<feature type="compositionally biased region" description="Acidic residues" evidence="7">
    <location>
        <begin position="369"/>
        <end position="384"/>
    </location>
</feature>
<dbReference type="PANTHER" id="PTHR12858:SF1">
    <property type="entry name" value="PRE-RRNA-PROCESSING PROTEIN TSR1 HOMOLOG"/>
    <property type="match status" value="1"/>
</dbReference>
<accession>T1EEH2</accession>
<evidence type="ECO:0000256" key="1">
    <source>
        <dbReference type="ARBA" id="ARBA00004604"/>
    </source>
</evidence>
<dbReference type="SMART" id="SM00785">
    <property type="entry name" value="AARP2CN"/>
    <property type="match status" value="1"/>
</dbReference>
<dbReference type="InterPro" id="IPR012948">
    <property type="entry name" value="AARP2CN"/>
</dbReference>
<feature type="compositionally biased region" description="Basic residues" evidence="7">
    <location>
        <begin position="10"/>
        <end position="27"/>
    </location>
</feature>
<dbReference type="EMBL" id="AMQM01001963">
    <property type="status" value="NOT_ANNOTATED_CDS"/>
    <property type="molecule type" value="Genomic_DNA"/>
</dbReference>
<reference evidence="11" key="1">
    <citation type="submission" date="2012-12" db="EMBL/GenBank/DDBJ databases">
        <authorList>
            <person name="Hellsten U."/>
            <person name="Grimwood J."/>
            <person name="Chapman J.A."/>
            <person name="Shapiro H."/>
            <person name="Aerts A."/>
            <person name="Otillar R.P."/>
            <person name="Terry A.Y."/>
            <person name="Boore J.L."/>
            <person name="Simakov O."/>
            <person name="Marletaz F."/>
            <person name="Cho S.-J."/>
            <person name="Edsinger-Gonzales E."/>
            <person name="Havlak P."/>
            <person name="Kuo D.-H."/>
            <person name="Larsson T."/>
            <person name="Lv J."/>
            <person name="Arendt D."/>
            <person name="Savage R."/>
            <person name="Osoegawa K."/>
            <person name="de Jong P."/>
            <person name="Lindberg D.R."/>
            <person name="Seaver E.C."/>
            <person name="Weisblat D.A."/>
            <person name="Putnam N.H."/>
            <person name="Grigoriev I.V."/>
            <person name="Rokhsar D.S."/>
        </authorList>
    </citation>
    <scope>NUCLEOTIDE SEQUENCE</scope>
</reference>
<dbReference type="InParanoid" id="T1EEH2"/>
<reference evidence="9 11" key="2">
    <citation type="journal article" date="2013" name="Nature">
        <title>Insights into bilaterian evolution from three spiralian genomes.</title>
        <authorList>
            <person name="Simakov O."/>
            <person name="Marletaz F."/>
            <person name="Cho S.J."/>
            <person name="Edsinger-Gonzales E."/>
            <person name="Havlak P."/>
            <person name="Hellsten U."/>
            <person name="Kuo D.H."/>
            <person name="Larsson T."/>
            <person name="Lv J."/>
            <person name="Arendt D."/>
            <person name="Savage R."/>
            <person name="Osoegawa K."/>
            <person name="de Jong P."/>
            <person name="Grimwood J."/>
            <person name="Chapman J.A."/>
            <person name="Shapiro H."/>
            <person name="Aerts A."/>
            <person name="Otillar R.P."/>
            <person name="Terry A.Y."/>
            <person name="Boore J.L."/>
            <person name="Grigoriev I.V."/>
            <person name="Lindberg D.R."/>
            <person name="Seaver E.C."/>
            <person name="Weisblat D.A."/>
            <person name="Putnam N.H."/>
            <person name="Rokhsar D.S."/>
        </authorList>
    </citation>
    <scope>NUCLEOTIDE SEQUENCE</scope>
</reference>
<sequence>MDSNIAHRPGVLKHPNKSHKTGRHRSKGSISEVTKGKANVKTITKKEKGHLNKHEKRNKLKQLRNQKREEILEQKRNRGTHNTPPFLVTVLPTCKPHINEADVLARLFEGCDDVLVTASHRSCHVSCQRFKQRYEFIFPTSLIDYMDATKVSDCLMLLVPVGQQNGGSAADDDMAVDGEDGGEDGCGRFVDSSAEKILACLFNQGLCSVTLCCSGLKQLPVKKQADKKKDIIKSLSSRFPDEKLLTLDTAQDAIMMLNHIGSQKMNRMSYRDLRAHVFASHVAYVQPDSEVSTAWVGYGAGDYCTLQISGYVRGSRLSPNQLLHLPGFGNFQISMIEELLDPHPLIHKNKQVTLADGDTLKATHRPDPAEQESLECEIEPDEMQNEQTFPTEEELKEAEMNFQKKKVKKLMVPKGLSDYQASWFEQTNEDEEDSDGDEDDDDDDDDDGERKEFNDLVRQRDEISMKVPSVKDDGDAYDNNFDEDEEKRLLEKHKEARMERMFPDEIDTPQDQPARVRFQKYIGLESMNNSQWDRSENLPNEYARITRLNNFKAVRKMLVNEILKKDDNEQEEKKVKPGAYVTIHIAEVPSSILELVNSSRPVVTFALLPFEQKLSVLHFLIRRCPGDKEPIRSKDPMVLHVGCHRFKCRPIYSKHTTAFNHKFEKFFYPDTTLVASVYAPIIISPANVLMFKDGDADDNKLVGTGTLLSVNPDRIIVKRIILSGHPFKINRSSTVVRYMFFNREDILWYKPVNLKTKRGALGYIVEPLGTHGHMKCKFFDKVKSHDVVLMKLYKRVYPKWNDFKQLYN</sequence>
<dbReference type="Pfam" id="PF22298">
    <property type="entry name" value="Tsr1_G-like"/>
    <property type="match status" value="1"/>
</dbReference>
<evidence type="ECO:0000256" key="4">
    <source>
        <dbReference type="ARBA" id="ARBA00037087"/>
    </source>
</evidence>
<organism evidence="10 11">
    <name type="scientific">Helobdella robusta</name>
    <name type="common">Californian leech</name>
    <dbReference type="NCBI Taxonomy" id="6412"/>
    <lineage>
        <taxon>Eukaryota</taxon>
        <taxon>Metazoa</taxon>
        <taxon>Spiralia</taxon>
        <taxon>Lophotrochozoa</taxon>
        <taxon>Annelida</taxon>
        <taxon>Clitellata</taxon>
        <taxon>Hirudinea</taxon>
        <taxon>Rhynchobdellida</taxon>
        <taxon>Glossiphoniidae</taxon>
        <taxon>Helobdella</taxon>
    </lineage>
</organism>
<dbReference type="eggNOG" id="KOG1980">
    <property type="taxonomic scope" value="Eukaryota"/>
</dbReference>
<evidence type="ECO:0000256" key="5">
    <source>
        <dbReference type="ARBA" id="ARBA00038288"/>
    </source>
</evidence>
<dbReference type="GO" id="GO:0000462">
    <property type="term" value="P:maturation of SSU-rRNA from tricistronic rRNA transcript (SSU-rRNA, 5.8S rRNA, LSU-rRNA)"/>
    <property type="evidence" value="ECO:0000318"/>
    <property type="project" value="GO_Central"/>
</dbReference>
<protein>
    <recommendedName>
        <fullName evidence="6">Pre-rRNA-processing protein TSR1 homolog</fullName>
    </recommendedName>
</protein>
<comment type="function">
    <text evidence="4">Required during maturation of the 40S ribosomal subunit in the nucleolus.</text>
</comment>
<evidence type="ECO:0000256" key="6">
    <source>
        <dbReference type="ARBA" id="ARBA00040070"/>
    </source>
</evidence>
<comment type="subcellular location">
    <subcellularLocation>
        <location evidence="1">Nucleus</location>
        <location evidence="1">Nucleolus</location>
    </subcellularLocation>
</comment>
<dbReference type="CTD" id="20194974"/>
<evidence type="ECO:0000313" key="9">
    <source>
        <dbReference type="EMBL" id="ESN92998.1"/>
    </source>
</evidence>
<dbReference type="GO" id="GO:0003924">
    <property type="term" value="F:GTPase activity"/>
    <property type="evidence" value="ECO:0000318"/>
    <property type="project" value="GO_Central"/>
</dbReference>
<evidence type="ECO:0000259" key="8">
    <source>
        <dbReference type="PROSITE" id="PS51714"/>
    </source>
</evidence>
<comment type="similarity">
    <text evidence="5">Belongs to the TRAFAC class translation factor GTPase superfamily. Bms1-like GTPase family. TSR1 subfamily.</text>
</comment>
<evidence type="ECO:0000256" key="3">
    <source>
        <dbReference type="ARBA" id="ARBA00023242"/>
    </source>
</evidence>
<name>T1EEH2_HELRO</name>
<proteinExistence type="inferred from homology"/>
<dbReference type="GO" id="GO:0005730">
    <property type="term" value="C:nucleolus"/>
    <property type="evidence" value="ECO:0007669"/>
    <property type="project" value="UniProtKB-SubCell"/>
</dbReference>
<dbReference type="HOGENOM" id="CLU_009858_1_0_1"/>
<dbReference type="FunCoup" id="T1EEH2">
    <property type="interactions" value="1323"/>
</dbReference>
<feature type="region of interest" description="Disordered" evidence="7">
    <location>
        <begin position="1"/>
        <end position="65"/>
    </location>
</feature>
<feature type="region of interest" description="Disordered" evidence="7">
    <location>
        <begin position="426"/>
        <end position="480"/>
    </location>
</feature>
<dbReference type="PANTHER" id="PTHR12858">
    <property type="entry name" value="RIBOSOME BIOGENESIS PROTEIN"/>
    <property type="match status" value="1"/>
</dbReference>
<feature type="compositionally biased region" description="Basic residues" evidence="7">
    <location>
        <begin position="53"/>
        <end position="65"/>
    </location>
</feature>
<evidence type="ECO:0000313" key="10">
    <source>
        <dbReference type="EnsemblMetazoa" id="HelroP108226"/>
    </source>
</evidence>
<evidence type="ECO:0000256" key="7">
    <source>
        <dbReference type="SAM" id="MobiDB-lite"/>
    </source>
</evidence>
<gene>
    <name evidence="10" type="primary">20194974</name>
    <name evidence="9" type="ORF">HELRODRAFT_108226</name>
</gene>
<dbReference type="EMBL" id="KB097639">
    <property type="protein sequence ID" value="ESN92998.1"/>
    <property type="molecule type" value="Genomic_DNA"/>
</dbReference>
<reference evidence="10" key="3">
    <citation type="submission" date="2015-06" db="UniProtKB">
        <authorList>
            <consortium name="EnsemblMetazoa"/>
        </authorList>
    </citation>
    <scope>IDENTIFICATION</scope>
</reference>
<evidence type="ECO:0000313" key="11">
    <source>
        <dbReference type="Proteomes" id="UP000015101"/>
    </source>
</evidence>
<dbReference type="RefSeq" id="XP_009029266.1">
    <property type="nucleotide sequence ID" value="XM_009031018.1"/>
</dbReference>
<dbReference type="OMA" id="MNLPRFK"/>
<dbReference type="GO" id="GO:0005525">
    <property type="term" value="F:GTP binding"/>
    <property type="evidence" value="ECO:0000318"/>
    <property type="project" value="GO_Central"/>
</dbReference>
<dbReference type="GO" id="GO:0000479">
    <property type="term" value="P:endonucleolytic cleavage of tricistronic rRNA transcript (SSU-rRNA, 5.8S rRNA, LSU-rRNA)"/>
    <property type="evidence" value="ECO:0000318"/>
    <property type="project" value="GO_Central"/>
</dbReference>
<dbReference type="SMART" id="SM01362">
    <property type="entry name" value="DUF663"/>
    <property type="match status" value="1"/>
</dbReference>
<dbReference type="InterPro" id="IPR039761">
    <property type="entry name" value="Bms1/Tsr1"/>
</dbReference>
<dbReference type="InterPro" id="IPR030387">
    <property type="entry name" value="G_Bms1/Tsr1_dom"/>
</dbReference>
<dbReference type="GeneID" id="20194974"/>
<dbReference type="EnsemblMetazoa" id="HelroT108226">
    <property type="protein sequence ID" value="HelroP108226"/>
    <property type="gene ID" value="HelroG108226"/>
</dbReference>
<dbReference type="AlphaFoldDB" id="T1EEH2"/>
<dbReference type="OrthoDB" id="119302at2759"/>
<feature type="compositionally biased region" description="Acidic residues" evidence="7">
    <location>
        <begin position="427"/>
        <end position="447"/>
    </location>
</feature>
<feature type="region of interest" description="Disordered" evidence="7">
    <location>
        <begin position="360"/>
        <end position="386"/>
    </location>
</feature>
<feature type="compositionally biased region" description="Basic and acidic residues" evidence="7">
    <location>
        <begin position="448"/>
        <end position="474"/>
    </location>
</feature>
<dbReference type="GO" id="GO:0034511">
    <property type="term" value="F:U3 snoRNA binding"/>
    <property type="evidence" value="ECO:0000318"/>
    <property type="project" value="GO_Central"/>
</dbReference>
<keyword evidence="3" id="KW-0539">Nucleus</keyword>
<dbReference type="STRING" id="6412.T1EEH2"/>
<dbReference type="PROSITE" id="PS51714">
    <property type="entry name" value="G_BMS1"/>
    <property type="match status" value="1"/>
</dbReference>
<keyword evidence="2" id="KW-0690">Ribosome biogenesis</keyword>
<feature type="domain" description="Bms1-type G" evidence="8">
    <location>
        <begin position="84"/>
        <end position="266"/>
    </location>
</feature>